<organism evidence="1 2">
    <name type="scientific">Eumeta variegata</name>
    <name type="common">Bagworm moth</name>
    <name type="synonym">Eumeta japonica</name>
    <dbReference type="NCBI Taxonomy" id="151549"/>
    <lineage>
        <taxon>Eukaryota</taxon>
        <taxon>Metazoa</taxon>
        <taxon>Ecdysozoa</taxon>
        <taxon>Arthropoda</taxon>
        <taxon>Hexapoda</taxon>
        <taxon>Insecta</taxon>
        <taxon>Pterygota</taxon>
        <taxon>Neoptera</taxon>
        <taxon>Endopterygota</taxon>
        <taxon>Lepidoptera</taxon>
        <taxon>Glossata</taxon>
        <taxon>Ditrysia</taxon>
        <taxon>Tineoidea</taxon>
        <taxon>Psychidae</taxon>
        <taxon>Oiketicinae</taxon>
        <taxon>Eumeta</taxon>
    </lineage>
</organism>
<keyword evidence="2" id="KW-1185">Reference proteome</keyword>
<gene>
    <name evidence="1" type="ORF">EVAR_9242_1</name>
</gene>
<evidence type="ECO:0000313" key="2">
    <source>
        <dbReference type="Proteomes" id="UP000299102"/>
    </source>
</evidence>
<sequence>MVRHVHNLKNCVTNSRHFSNEPKTRYSVSMHCGVRPRLWNVSRVGSFNPREHVLNEITNSVCEGDNFTEPLRCLTLINARLVKRLRLRARAPPTAPPVLADASAALEAL</sequence>
<evidence type="ECO:0000313" key="1">
    <source>
        <dbReference type="EMBL" id="GBP15452.1"/>
    </source>
</evidence>
<dbReference type="Proteomes" id="UP000299102">
    <property type="component" value="Unassembled WGS sequence"/>
</dbReference>
<comment type="caution">
    <text evidence="1">The sequence shown here is derived from an EMBL/GenBank/DDBJ whole genome shotgun (WGS) entry which is preliminary data.</text>
</comment>
<dbReference type="EMBL" id="BGZK01000072">
    <property type="protein sequence ID" value="GBP15452.1"/>
    <property type="molecule type" value="Genomic_DNA"/>
</dbReference>
<reference evidence="1 2" key="1">
    <citation type="journal article" date="2019" name="Commun. Biol.">
        <title>The bagworm genome reveals a unique fibroin gene that provides high tensile strength.</title>
        <authorList>
            <person name="Kono N."/>
            <person name="Nakamura H."/>
            <person name="Ohtoshi R."/>
            <person name="Tomita M."/>
            <person name="Numata K."/>
            <person name="Arakawa K."/>
        </authorList>
    </citation>
    <scope>NUCLEOTIDE SEQUENCE [LARGE SCALE GENOMIC DNA]</scope>
</reference>
<protein>
    <submittedName>
        <fullName evidence="1">Uncharacterized protein</fullName>
    </submittedName>
</protein>
<name>A0A4C1TLS0_EUMVA</name>
<proteinExistence type="predicted"/>
<dbReference type="AlphaFoldDB" id="A0A4C1TLS0"/>
<accession>A0A4C1TLS0</accession>